<dbReference type="AlphaFoldDB" id="A0A8H9MCE2"/>
<protein>
    <recommendedName>
        <fullName evidence="3">Tetratricopeptide repeat protein</fullName>
    </recommendedName>
</protein>
<name>A0A8H9MCE2_9PSEU</name>
<dbReference type="EMBL" id="BNAV01000005">
    <property type="protein sequence ID" value="GHF62209.1"/>
    <property type="molecule type" value="Genomic_DNA"/>
</dbReference>
<accession>A0A8H9MCE2</accession>
<organism evidence="1 2">
    <name type="scientific">Amycolatopsis bartoniae</name>
    <dbReference type="NCBI Taxonomy" id="941986"/>
    <lineage>
        <taxon>Bacteria</taxon>
        <taxon>Bacillati</taxon>
        <taxon>Actinomycetota</taxon>
        <taxon>Actinomycetes</taxon>
        <taxon>Pseudonocardiales</taxon>
        <taxon>Pseudonocardiaceae</taxon>
        <taxon>Amycolatopsis</taxon>
    </lineage>
</organism>
<reference evidence="1" key="2">
    <citation type="submission" date="2020-09" db="EMBL/GenBank/DDBJ databases">
        <authorList>
            <person name="Sun Q."/>
            <person name="Zhou Y."/>
        </authorList>
    </citation>
    <scope>NUCLEOTIDE SEQUENCE</scope>
    <source>
        <strain evidence="1">CGMCC 4.7679</strain>
    </source>
</reference>
<reference evidence="1" key="1">
    <citation type="journal article" date="2014" name="Int. J. Syst. Evol. Microbiol.">
        <title>Complete genome sequence of Corynebacterium casei LMG S-19264T (=DSM 44701T), isolated from a smear-ripened cheese.</title>
        <authorList>
            <consortium name="US DOE Joint Genome Institute (JGI-PGF)"/>
            <person name="Walter F."/>
            <person name="Albersmeier A."/>
            <person name="Kalinowski J."/>
            <person name="Ruckert C."/>
        </authorList>
    </citation>
    <scope>NUCLEOTIDE SEQUENCE</scope>
    <source>
        <strain evidence="1">CGMCC 4.7679</strain>
    </source>
</reference>
<comment type="caution">
    <text evidence="1">The sequence shown here is derived from an EMBL/GenBank/DDBJ whole genome shotgun (WGS) entry which is preliminary data.</text>
</comment>
<evidence type="ECO:0000313" key="1">
    <source>
        <dbReference type="EMBL" id="GHF62209.1"/>
    </source>
</evidence>
<sequence length="134" mass="15049">MLAITEAVRAGDRERLTALWTPDGDPLHRCTVAHHLADLCEHPAESLAWNVRALDAAGRLTDERLRAHHDGLRVRGFYPSLHLNLAEDYRRLGAIDAARRHLEEARARLDALADDAYGTTVRTGIENVERAIRE</sequence>
<evidence type="ECO:0000313" key="2">
    <source>
        <dbReference type="Proteomes" id="UP000658656"/>
    </source>
</evidence>
<evidence type="ECO:0008006" key="3">
    <source>
        <dbReference type="Google" id="ProtNLM"/>
    </source>
</evidence>
<gene>
    <name evidence="1" type="ORF">GCM10017566_39670</name>
</gene>
<proteinExistence type="predicted"/>
<keyword evidence="2" id="KW-1185">Reference proteome</keyword>
<dbReference type="Proteomes" id="UP000658656">
    <property type="component" value="Unassembled WGS sequence"/>
</dbReference>